<protein>
    <submittedName>
        <fullName evidence="1">Uncharacterized protein</fullName>
    </submittedName>
</protein>
<proteinExistence type="predicted"/>
<dbReference type="EMBL" id="CP073078">
    <property type="protein sequence ID" value="QUD90572.1"/>
    <property type="molecule type" value="Genomic_DNA"/>
</dbReference>
<evidence type="ECO:0000313" key="2">
    <source>
        <dbReference type="Proteomes" id="UP000676409"/>
    </source>
</evidence>
<accession>A0A975IWY7</accession>
<dbReference type="AlphaFoldDB" id="A0A975IWY7"/>
<gene>
    <name evidence="1" type="ORF">KCG34_12225</name>
</gene>
<reference evidence="1" key="1">
    <citation type="submission" date="2021-04" db="EMBL/GenBank/DDBJ databases">
        <title>The complete genome sequence of Caulobacter sp. S6.</title>
        <authorList>
            <person name="Tang Y."/>
            <person name="Ouyang W."/>
            <person name="Liu Q."/>
            <person name="Huang B."/>
            <person name="Guo Z."/>
            <person name="Lei P."/>
        </authorList>
    </citation>
    <scope>NUCLEOTIDE SEQUENCE</scope>
    <source>
        <strain evidence="1">S6</strain>
    </source>
</reference>
<sequence>MIPGPLKRLFNRKPSEGGEVRTAEALGGLLDIPPEKVDLDALCPAIIPREFSASGDWPGPVVQLPVDGVDLTWVVHGEPDLVRYVDWRLDAYWRDNEVDWRSKAMANLVRVAHAHPHSHEFRGDDGRVVMVVMMHEDGLGPSRLLVPHLLDEVFPDGYQVALPELTCAFAFGVTAGDEDPRIEELISGCFTNGTRPLSPLRYQPEHFWLAVDQTPPVAGLEQP</sequence>
<keyword evidence="2" id="KW-1185">Reference proteome</keyword>
<dbReference type="RefSeq" id="WP_211940622.1">
    <property type="nucleotide sequence ID" value="NZ_CP073078.1"/>
</dbReference>
<dbReference type="Proteomes" id="UP000676409">
    <property type="component" value="Chromosome"/>
</dbReference>
<organism evidence="1 2">
    <name type="scientific">Phenylobacterium montanum</name>
    <dbReference type="NCBI Taxonomy" id="2823693"/>
    <lineage>
        <taxon>Bacteria</taxon>
        <taxon>Pseudomonadati</taxon>
        <taxon>Pseudomonadota</taxon>
        <taxon>Alphaproteobacteria</taxon>
        <taxon>Caulobacterales</taxon>
        <taxon>Caulobacteraceae</taxon>
        <taxon>Phenylobacterium</taxon>
    </lineage>
</organism>
<evidence type="ECO:0000313" key="1">
    <source>
        <dbReference type="EMBL" id="QUD90572.1"/>
    </source>
</evidence>
<dbReference type="KEGG" id="caul:KCG34_12225"/>
<name>A0A975IWY7_9CAUL</name>